<dbReference type="InterPro" id="IPR017475">
    <property type="entry name" value="EPS_sugar_tfrase"/>
</dbReference>
<dbReference type="AlphaFoldDB" id="W4L5I0"/>
<evidence type="ECO:0000256" key="5">
    <source>
        <dbReference type="ARBA" id="ARBA00022989"/>
    </source>
</evidence>
<dbReference type="GO" id="GO:0089702">
    <property type="term" value="F:undecaprenyl-phosphate glucose phosphotransferase activity"/>
    <property type="evidence" value="ECO:0007669"/>
    <property type="project" value="TreeGrafter"/>
</dbReference>
<dbReference type="NCBIfam" id="TIGR03025">
    <property type="entry name" value="EPS_sugtrans"/>
    <property type="match status" value="1"/>
</dbReference>
<comment type="caution">
    <text evidence="9">The sequence shown here is derived from an EMBL/GenBank/DDBJ whole genome shotgun (WGS) entry which is preliminary data.</text>
</comment>
<keyword evidence="3" id="KW-0808">Transferase</keyword>
<keyword evidence="6 7" id="KW-0472">Membrane</keyword>
<reference evidence="9 10" key="1">
    <citation type="journal article" date="2014" name="Nature">
        <title>An environmental bacterial taxon with a large and distinct metabolic repertoire.</title>
        <authorList>
            <person name="Wilson M.C."/>
            <person name="Mori T."/>
            <person name="Ruckert C."/>
            <person name="Uria A.R."/>
            <person name="Helf M.J."/>
            <person name="Takada K."/>
            <person name="Gernert C."/>
            <person name="Steffens U.A."/>
            <person name="Heycke N."/>
            <person name="Schmitt S."/>
            <person name="Rinke C."/>
            <person name="Helfrich E.J."/>
            <person name="Brachmann A.O."/>
            <person name="Gurgui C."/>
            <person name="Wakimoto T."/>
            <person name="Kracht M."/>
            <person name="Crusemann M."/>
            <person name="Hentschel U."/>
            <person name="Abe I."/>
            <person name="Matsunaga S."/>
            <person name="Kalinowski J."/>
            <person name="Takeyama H."/>
            <person name="Piel J."/>
        </authorList>
    </citation>
    <scope>NUCLEOTIDE SEQUENCE [LARGE SCALE GENOMIC DNA]</scope>
    <source>
        <strain evidence="10">TSY1</strain>
    </source>
</reference>
<keyword evidence="5 7" id="KW-1133">Transmembrane helix</keyword>
<evidence type="ECO:0000313" key="9">
    <source>
        <dbReference type="EMBL" id="ETW92601.1"/>
    </source>
</evidence>
<comment type="similarity">
    <text evidence="2">Belongs to the bacterial sugar transferase family.</text>
</comment>
<name>W4L5I0_ENTF1</name>
<dbReference type="EMBL" id="AZHW01001428">
    <property type="protein sequence ID" value="ETW92601.1"/>
    <property type="molecule type" value="Genomic_DNA"/>
</dbReference>
<evidence type="ECO:0000256" key="2">
    <source>
        <dbReference type="ARBA" id="ARBA00006464"/>
    </source>
</evidence>
<gene>
    <name evidence="9" type="ORF">ETSY1_42935</name>
</gene>
<dbReference type="Proteomes" id="UP000019141">
    <property type="component" value="Unassembled WGS sequence"/>
</dbReference>
<proteinExistence type="inferred from homology"/>
<evidence type="ECO:0000256" key="6">
    <source>
        <dbReference type="ARBA" id="ARBA00023136"/>
    </source>
</evidence>
<dbReference type="InterPro" id="IPR017464">
    <property type="entry name" value="Sugar_tfrase_EpsB_2"/>
</dbReference>
<dbReference type="InterPro" id="IPR003362">
    <property type="entry name" value="Bact_transf"/>
</dbReference>
<evidence type="ECO:0000259" key="8">
    <source>
        <dbReference type="Pfam" id="PF02397"/>
    </source>
</evidence>
<dbReference type="GO" id="GO:0009242">
    <property type="term" value="P:colanic acid biosynthetic process"/>
    <property type="evidence" value="ECO:0007669"/>
    <property type="project" value="TreeGrafter"/>
</dbReference>
<keyword evidence="10" id="KW-1185">Reference proteome</keyword>
<comment type="subcellular location">
    <subcellularLocation>
        <location evidence="1">Membrane</location>
        <topology evidence="1">Multi-pass membrane protein</topology>
    </subcellularLocation>
</comment>
<evidence type="ECO:0000313" key="10">
    <source>
        <dbReference type="Proteomes" id="UP000019141"/>
    </source>
</evidence>
<evidence type="ECO:0000256" key="3">
    <source>
        <dbReference type="ARBA" id="ARBA00022679"/>
    </source>
</evidence>
<dbReference type="HOGENOM" id="CLU_024920_1_2_7"/>
<evidence type="ECO:0000256" key="4">
    <source>
        <dbReference type="ARBA" id="ARBA00022692"/>
    </source>
</evidence>
<keyword evidence="4 7" id="KW-0812">Transmembrane</keyword>
<evidence type="ECO:0000256" key="1">
    <source>
        <dbReference type="ARBA" id="ARBA00004141"/>
    </source>
</evidence>
<dbReference type="PANTHER" id="PTHR30576:SF21">
    <property type="entry name" value="UDP-GLUCOSE:UNDECAPRENYL-PHOSPHATE GLUCOSE-1-PHOSPHATE TRANSFERASE"/>
    <property type="match status" value="1"/>
</dbReference>
<sequence>MNANVIGSYEQLEEIIEREGIDKIVVALADRRGVLPVEVLLSCKLRGVKVEDVATFYEQVSGKIMLENLRPSWMVFSEDFTISPLTRALKRLQDIVLALVGGVLALPLAILVAICIRLDSRGPVLFRQERVGQDGEPFTLIKFRSMKVGAEATTGPIYAEADDPRITRVGRIIRRMRLDELPQLVNVLNGDMSFVGPRPERRFFVEQFEKDIPYYTRRMSVKPGVTGWAQVKYPYGATAEDAAEKLRLDLYYVKNMSSIFDLFIILQTVKIVLLGQGAR</sequence>
<accession>W4L5I0</accession>
<dbReference type="Pfam" id="PF02397">
    <property type="entry name" value="Bac_transf"/>
    <property type="match status" value="1"/>
</dbReference>
<dbReference type="Gene3D" id="3.40.50.720">
    <property type="entry name" value="NAD(P)-binding Rossmann-like Domain"/>
    <property type="match status" value="1"/>
</dbReference>
<dbReference type="PANTHER" id="PTHR30576">
    <property type="entry name" value="COLANIC BIOSYNTHESIS UDP-GLUCOSE LIPID CARRIER TRANSFERASE"/>
    <property type="match status" value="1"/>
</dbReference>
<evidence type="ECO:0000256" key="7">
    <source>
        <dbReference type="SAM" id="Phobius"/>
    </source>
</evidence>
<dbReference type="NCBIfam" id="TIGR03013">
    <property type="entry name" value="EpsB_2"/>
    <property type="match status" value="1"/>
</dbReference>
<organism evidence="9 10">
    <name type="scientific">Entotheonella factor</name>
    <dbReference type="NCBI Taxonomy" id="1429438"/>
    <lineage>
        <taxon>Bacteria</taxon>
        <taxon>Pseudomonadati</taxon>
        <taxon>Nitrospinota/Tectimicrobiota group</taxon>
        <taxon>Candidatus Tectimicrobiota</taxon>
        <taxon>Candidatus Entotheonellia</taxon>
        <taxon>Candidatus Entotheonellales</taxon>
        <taxon>Candidatus Entotheonellaceae</taxon>
        <taxon>Candidatus Entotheonella</taxon>
    </lineage>
</organism>
<feature type="transmembrane region" description="Helical" evidence="7">
    <location>
        <begin position="95"/>
        <end position="118"/>
    </location>
</feature>
<dbReference type="GO" id="GO:0016020">
    <property type="term" value="C:membrane"/>
    <property type="evidence" value="ECO:0007669"/>
    <property type="project" value="UniProtKB-SubCell"/>
</dbReference>
<feature type="domain" description="Bacterial sugar transferase" evidence="8">
    <location>
        <begin position="90"/>
        <end position="273"/>
    </location>
</feature>
<protein>
    <recommendedName>
        <fullName evidence="8">Bacterial sugar transferase domain-containing protein</fullName>
    </recommendedName>
</protein>